<evidence type="ECO:0000313" key="4">
    <source>
        <dbReference type="Proteomes" id="UP000251571"/>
    </source>
</evidence>
<proteinExistence type="predicted"/>
<reference evidence="1 3" key="2">
    <citation type="submission" date="2018-03" db="EMBL/GenBank/DDBJ databases">
        <title>Genomic Encyclopedia of Archaeal and Bacterial Type Strains, Phase II (KMG-II): from individual species to whole genera.</title>
        <authorList>
            <person name="Goeker M."/>
        </authorList>
    </citation>
    <scope>NUCLEOTIDE SEQUENCE [LARGE SCALE GENOMIC DNA]</scope>
    <source>
        <strain evidence="1 3">DSM 25227</strain>
    </source>
</reference>
<gene>
    <name evidence="1" type="ORF">BCF38_10337</name>
    <name evidence="2" type="ORF">SAMN05421539_10337</name>
</gene>
<accession>A0A2Y9ALL9</accession>
<dbReference type="Proteomes" id="UP000245839">
    <property type="component" value="Unassembled WGS sequence"/>
</dbReference>
<dbReference type="AlphaFoldDB" id="A0A2Y9ALL9"/>
<keyword evidence="3" id="KW-1185">Reference proteome</keyword>
<dbReference type="EMBL" id="UETC01000003">
    <property type="protein sequence ID" value="SSA44218.1"/>
    <property type="molecule type" value="Genomic_DNA"/>
</dbReference>
<dbReference type="EMBL" id="QGDJ01000003">
    <property type="protein sequence ID" value="PWJ20222.1"/>
    <property type="molecule type" value="Genomic_DNA"/>
</dbReference>
<evidence type="ECO:0000313" key="2">
    <source>
        <dbReference type="EMBL" id="SSA44218.1"/>
    </source>
</evidence>
<protein>
    <submittedName>
        <fullName evidence="2">Uncharacterized protein</fullName>
    </submittedName>
</protein>
<evidence type="ECO:0000313" key="1">
    <source>
        <dbReference type="EMBL" id="PWJ20222.1"/>
    </source>
</evidence>
<dbReference type="Proteomes" id="UP000251571">
    <property type="component" value="Unassembled WGS sequence"/>
</dbReference>
<organism evidence="2 4">
    <name type="scientific">Jannaschia seohaensis</name>
    <dbReference type="NCBI Taxonomy" id="475081"/>
    <lineage>
        <taxon>Bacteria</taxon>
        <taxon>Pseudomonadati</taxon>
        <taxon>Pseudomonadota</taxon>
        <taxon>Alphaproteobacteria</taxon>
        <taxon>Rhodobacterales</taxon>
        <taxon>Roseobacteraceae</taxon>
        <taxon>Jannaschia</taxon>
    </lineage>
</organism>
<reference evidence="2 4" key="1">
    <citation type="submission" date="2016-10" db="EMBL/GenBank/DDBJ databases">
        <authorList>
            <person name="Cai Z."/>
        </authorList>
    </citation>
    <scope>NUCLEOTIDE SEQUENCE [LARGE SCALE GENOMIC DNA]</scope>
    <source>
        <strain evidence="2 4">DSM 25227</strain>
    </source>
</reference>
<name>A0A2Y9ALL9_9RHOB</name>
<evidence type="ECO:0000313" key="3">
    <source>
        <dbReference type="Proteomes" id="UP000245839"/>
    </source>
</evidence>
<sequence length="265" mass="29848">MRRWNSASLAIEIRCHEPLAQQCYARHLRLDAASAVVSTPSPSQSRVKAFRDPQRLVSCTRAGDGRMAFARIIGPVGGDAPDLLIRPHLAERVGQRWRIADVAVRDLDGTNLRRFCVSAEMDPGPDPASGVTRIHHRQRALKNRHRGEMGQSKRTFRATRIRRRVRDARPPVTRGQACRGAGAIPARRTLVPPTGDAASRTGKGHQASDFHHIFYRSNPPAARESRFLKRRKTERLRLMIHYIPSGLGKGATVWKYRRIRNRSNG</sequence>